<feature type="region of interest" description="Disordered" evidence="1">
    <location>
        <begin position="1"/>
        <end position="59"/>
    </location>
</feature>
<evidence type="ECO:0000313" key="3">
    <source>
        <dbReference type="Proteomes" id="UP001630127"/>
    </source>
</evidence>
<dbReference type="EMBL" id="JBJUIK010000008">
    <property type="protein sequence ID" value="KAL3520634.1"/>
    <property type="molecule type" value="Genomic_DNA"/>
</dbReference>
<evidence type="ECO:0000313" key="2">
    <source>
        <dbReference type="EMBL" id="KAL3520634.1"/>
    </source>
</evidence>
<reference evidence="2 3" key="1">
    <citation type="submission" date="2024-11" db="EMBL/GenBank/DDBJ databases">
        <title>A near-complete genome assembly of Cinchona calisaya.</title>
        <authorList>
            <person name="Lian D.C."/>
            <person name="Zhao X.W."/>
            <person name="Wei L."/>
        </authorList>
    </citation>
    <scope>NUCLEOTIDE SEQUENCE [LARGE SCALE GENOMIC DNA]</scope>
    <source>
        <tissue evidence="2">Nenye</tissue>
    </source>
</reference>
<organism evidence="2 3">
    <name type="scientific">Cinchona calisaya</name>
    <dbReference type="NCBI Taxonomy" id="153742"/>
    <lineage>
        <taxon>Eukaryota</taxon>
        <taxon>Viridiplantae</taxon>
        <taxon>Streptophyta</taxon>
        <taxon>Embryophyta</taxon>
        <taxon>Tracheophyta</taxon>
        <taxon>Spermatophyta</taxon>
        <taxon>Magnoliopsida</taxon>
        <taxon>eudicotyledons</taxon>
        <taxon>Gunneridae</taxon>
        <taxon>Pentapetalae</taxon>
        <taxon>asterids</taxon>
        <taxon>lamiids</taxon>
        <taxon>Gentianales</taxon>
        <taxon>Rubiaceae</taxon>
        <taxon>Cinchonoideae</taxon>
        <taxon>Cinchoneae</taxon>
        <taxon>Cinchona</taxon>
    </lineage>
</organism>
<gene>
    <name evidence="2" type="ORF">ACH5RR_018783</name>
</gene>
<protein>
    <submittedName>
        <fullName evidence="2">Uncharacterized protein</fullName>
    </submittedName>
</protein>
<keyword evidence="3" id="KW-1185">Reference proteome</keyword>
<evidence type="ECO:0000256" key="1">
    <source>
        <dbReference type="SAM" id="MobiDB-lite"/>
    </source>
</evidence>
<proteinExistence type="predicted"/>
<sequence length="141" mass="15563">MIGEAEGREGKVKRRSQMSEEKESRSKRGRGEEKRLRIGKDKDERVTGKDKEERVTRRMGDGEDWKVKRCADLGGIEYFLSSLILTKKSLPLTQMPLSTLTTSTLIVSTATTPTTAPKTQESSPSPSAIVVVAKPITIGID</sequence>
<feature type="compositionally biased region" description="Basic and acidic residues" evidence="1">
    <location>
        <begin position="1"/>
        <end position="10"/>
    </location>
</feature>
<accession>A0ABD2ZMG0</accession>
<feature type="compositionally biased region" description="Basic and acidic residues" evidence="1">
    <location>
        <begin position="17"/>
        <end position="59"/>
    </location>
</feature>
<dbReference type="Proteomes" id="UP001630127">
    <property type="component" value="Unassembled WGS sequence"/>
</dbReference>
<comment type="caution">
    <text evidence="2">The sequence shown here is derived from an EMBL/GenBank/DDBJ whole genome shotgun (WGS) entry which is preliminary data.</text>
</comment>
<name>A0ABD2ZMG0_9GENT</name>
<dbReference type="AlphaFoldDB" id="A0ABD2ZMG0"/>